<dbReference type="InterPro" id="IPR036873">
    <property type="entry name" value="Rhodanese-like_dom_sf"/>
</dbReference>
<dbReference type="EMBL" id="JXJN01015478">
    <property type="status" value="NOT_ANNOTATED_CDS"/>
    <property type="molecule type" value="Genomic_DNA"/>
</dbReference>
<dbReference type="SMART" id="SM00450">
    <property type="entry name" value="RHOD"/>
    <property type="match status" value="1"/>
</dbReference>
<proteinExistence type="predicted"/>
<dbReference type="Proteomes" id="UP000092460">
    <property type="component" value="Unassembled WGS sequence"/>
</dbReference>
<dbReference type="PANTHER" id="PTHR44086:SF10">
    <property type="entry name" value="THIOSULFATE SULFURTRANSFERASE_RHODANESE-LIKE DOMAIN-CONTAINING PROTEIN 3"/>
    <property type="match status" value="1"/>
</dbReference>
<protein>
    <recommendedName>
        <fullName evidence="1">Rhodanese domain-containing protein</fullName>
    </recommendedName>
</protein>
<sequence>MDTSKVPPPKSNINTLRSPFKFLSKPYAKTADIDIKKLLKHPEKVLIDVREANEIRETGQIPTSINIPLDIVAQVLHPDFDKNKFKTKYDWDKPHLDTEILLYCRRGKRSQNAAEILQKLGYRKVKVYLGSWDDWSKRE</sequence>
<dbReference type="EnsemblMetazoa" id="GPPI032273-RA">
    <property type="protein sequence ID" value="GPPI032273-PA"/>
    <property type="gene ID" value="GPPI032273"/>
</dbReference>
<dbReference type="GO" id="GO:0004792">
    <property type="term" value="F:thiosulfate-cyanide sulfurtransferase activity"/>
    <property type="evidence" value="ECO:0007669"/>
    <property type="project" value="TreeGrafter"/>
</dbReference>
<evidence type="ECO:0000259" key="1">
    <source>
        <dbReference type="PROSITE" id="PS50206"/>
    </source>
</evidence>
<dbReference type="InterPro" id="IPR001763">
    <property type="entry name" value="Rhodanese-like_dom"/>
</dbReference>
<dbReference type="Gene3D" id="3.40.250.10">
    <property type="entry name" value="Rhodanese-like domain"/>
    <property type="match status" value="1"/>
</dbReference>
<organism evidence="2 3">
    <name type="scientific">Glossina palpalis gambiensis</name>
    <dbReference type="NCBI Taxonomy" id="67801"/>
    <lineage>
        <taxon>Eukaryota</taxon>
        <taxon>Metazoa</taxon>
        <taxon>Ecdysozoa</taxon>
        <taxon>Arthropoda</taxon>
        <taxon>Hexapoda</taxon>
        <taxon>Insecta</taxon>
        <taxon>Pterygota</taxon>
        <taxon>Neoptera</taxon>
        <taxon>Endopterygota</taxon>
        <taxon>Diptera</taxon>
        <taxon>Brachycera</taxon>
        <taxon>Muscomorpha</taxon>
        <taxon>Hippoboscoidea</taxon>
        <taxon>Glossinidae</taxon>
        <taxon>Glossina</taxon>
    </lineage>
</organism>
<dbReference type="STRING" id="67801.A0A1B0BJP8"/>
<dbReference type="PROSITE" id="PS50206">
    <property type="entry name" value="RHODANESE_3"/>
    <property type="match status" value="1"/>
</dbReference>
<name>A0A1B0BJP8_9MUSC</name>
<accession>A0A1B0BJP8</accession>
<dbReference type="SUPFAM" id="SSF52821">
    <property type="entry name" value="Rhodanese/Cell cycle control phosphatase"/>
    <property type="match status" value="1"/>
</dbReference>
<evidence type="ECO:0000313" key="3">
    <source>
        <dbReference type="Proteomes" id="UP000092460"/>
    </source>
</evidence>
<keyword evidence="3" id="KW-1185">Reference proteome</keyword>
<feature type="domain" description="Rhodanese" evidence="1">
    <location>
        <begin position="40"/>
        <end position="139"/>
    </location>
</feature>
<dbReference type="Pfam" id="PF00581">
    <property type="entry name" value="Rhodanese"/>
    <property type="match status" value="1"/>
</dbReference>
<dbReference type="PANTHER" id="PTHR44086">
    <property type="entry name" value="THIOSULFATE SULFURTRANSFERASE RDL2, MITOCHONDRIAL-RELATED"/>
    <property type="match status" value="1"/>
</dbReference>
<reference evidence="3" key="1">
    <citation type="submission" date="2015-01" db="EMBL/GenBank/DDBJ databases">
        <authorList>
            <person name="Aksoy S."/>
            <person name="Warren W."/>
            <person name="Wilson R.K."/>
        </authorList>
    </citation>
    <scope>NUCLEOTIDE SEQUENCE [LARGE SCALE GENOMIC DNA]</scope>
    <source>
        <strain evidence="3">IAEA</strain>
    </source>
</reference>
<dbReference type="AlphaFoldDB" id="A0A1B0BJP8"/>
<evidence type="ECO:0000313" key="2">
    <source>
        <dbReference type="EnsemblMetazoa" id="GPPI032273-PA"/>
    </source>
</evidence>
<reference evidence="2" key="2">
    <citation type="submission" date="2020-05" db="UniProtKB">
        <authorList>
            <consortium name="EnsemblMetazoa"/>
        </authorList>
    </citation>
    <scope>IDENTIFICATION</scope>
    <source>
        <strain evidence="2">IAEA</strain>
    </source>
</reference>
<dbReference type="VEuPathDB" id="VectorBase:GPPI032273"/>
<dbReference type="GO" id="GO:0005739">
    <property type="term" value="C:mitochondrion"/>
    <property type="evidence" value="ECO:0007669"/>
    <property type="project" value="TreeGrafter"/>
</dbReference>